<dbReference type="AlphaFoldDB" id="A0AAV4V991"/>
<gene>
    <name evidence="2" type="ORF">CDAR_583321</name>
</gene>
<protein>
    <recommendedName>
        <fullName evidence="4">ATP synthase F0 subunit 8</fullName>
    </recommendedName>
</protein>
<dbReference type="Proteomes" id="UP001054837">
    <property type="component" value="Unassembled WGS sequence"/>
</dbReference>
<keyword evidence="3" id="KW-1185">Reference proteome</keyword>
<comment type="caution">
    <text evidence="2">The sequence shown here is derived from an EMBL/GenBank/DDBJ whole genome shotgun (WGS) entry which is preliminary data.</text>
</comment>
<feature type="transmembrane region" description="Helical" evidence="1">
    <location>
        <begin position="12"/>
        <end position="32"/>
    </location>
</feature>
<keyword evidence="1" id="KW-0812">Transmembrane</keyword>
<evidence type="ECO:0000256" key="1">
    <source>
        <dbReference type="SAM" id="Phobius"/>
    </source>
</evidence>
<name>A0AAV4V991_9ARAC</name>
<reference evidence="2 3" key="1">
    <citation type="submission" date="2021-06" db="EMBL/GenBank/DDBJ databases">
        <title>Caerostris darwini draft genome.</title>
        <authorList>
            <person name="Kono N."/>
            <person name="Arakawa K."/>
        </authorList>
    </citation>
    <scope>NUCLEOTIDE SEQUENCE [LARGE SCALE GENOMIC DNA]</scope>
</reference>
<dbReference type="EMBL" id="BPLQ01012645">
    <property type="protein sequence ID" value="GIY66686.1"/>
    <property type="molecule type" value="Genomic_DNA"/>
</dbReference>
<keyword evidence="1" id="KW-1133">Transmembrane helix</keyword>
<evidence type="ECO:0000313" key="3">
    <source>
        <dbReference type="Proteomes" id="UP001054837"/>
    </source>
</evidence>
<sequence length="113" mass="12635">MDKASISATSSITLWLWLYINAFLFNNVIYLISLSSYGCLMTILEDLCKAGKRNINNNTKITQTEEKPAKDQKIQVCALQITTFSQTEASFKITSSQVVVEKTDKCTQTKNVG</sequence>
<proteinExistence type="predicted"/>
<accession>A0AAV4V991</accession>
<organism evidence="2 3">
    <name type="scientific">Caerostris darwini</name>
    <dbReference type="NCBI Taxonomy" id="1538125"/>
    <lineage>
        <taxon>Eukaryota</taxon>
        <taxon>Metazoa</taxon>
        <taxon>Ecdysozoa</taxon>
        <taxon>Arthropoda</taxon>
        <taxon>Chelicerata</taxon>
        <taxon>Arachnida</taxon>
        <taxon>Araneae</taxon>
        <taxon>Araneomorphae</taxon>
        <taxon>Entelegynae</taxon>
        <taxon>Araneoidea</taxon>
        <taxon>Araneidae</taxon>
        <taxon>Caerostris</taxon>
    </lineage>
</organism>
<keyword evidence="1" id="KW-0472">Membrane</keyword>
<evidence type="ECO:0008006" key="4">
    <source>
        <dbReference type="Google" id="ProtNLM"/>
    </source>
</evidence>
<evidence type="ECO:0000313" key="2">
    <source>
        <dbReference type="EMBL" id="GIY66686.1"/>
    </source>
</evidence>